<dbReference type="Pfam" id="PF01261">
    <property type="entry name" value="AP_endonuc_2"/>
    <property type="match status" value="1"/>
</dbReference>
<evidence type="ECO:0000256" key="7">
    <source>
        <dbReference type="ARBA" id="ARBA00023204"/>
    </source>
</evidence>
<evidence type="ECO:0000259" key="8">
    <source>
        <dbReference type="Pfam" id="PF01261"/>
    </source>
</evidence>
<evidence type="ECO:0000256" key="2">
    <source>
        <dbReference type="ARBA" id="ARBA00005340"/>
    </source>
</evidence>
<gene>
    <name evidence="9" type="ORF">MarFTMF_272</name>
</gene>
<dbReference type="InterPro" id="IPR013022">
    <property type="entry name" value="Xyl_isomerase-like_TIM-brl"/>
</dbReference>
<dbReference type="InterPro" id="IPR018246">
    <property type="entry name" value="AP_endonuc_F2_Zn_BS"/>
</dbReference>
<proteinExistence type="inferred from homology"/>
<dbReference type="InterPro" id="IPR001719">
    <property type="entry name" value="AP_endonuc_2"/>
</dbReference>
<keyword evidence="4" id="KW-0227">DNA damage</keyword>
<feature type="domain" description="Xylose isomerase-like TIM barrel" evidence="8">
    <location>
        <begin position="77"/>
        <end position="258"/>
    </location>
</feature>
<sequence length="299" mass="33847">MSLCVGSHIPFSSKVGVCQSVESADLPLDCYQLYISNPKAFSSTEYKQSDLLSFRKSGKTLFVHASLIYNLCGSKEGEDCPKYKRNLEFTRNGLSHDLDVCALMGAKGLVVHVGAAKDREWGCRKVAETVDFVLKEESKLTDRYSKILGKDIRKERLLLLENCAGEGTKLGRDIPELFKIWSLIKNKKQVGFCIDTCHGFASGSMDFGTEKGIQEFWKEWEEYFPKDSLRLFHLNDSKGVLGCKVDRHETLLCGKIWEDKPEVLACFLNEAKEKEIPLILERKDDTVEKELGICRVLVE</sequence>
<keyword evidence="7" id="KW-0234">DNA repair</keyword>
<dbReference type="GO" id="GO:0003906">
    <property type="term" value="F:DNA-(apurinic or apyrimidinic site) endonuclease activity"/>
    <property type="evidence" value="ECO:0007669"/>
    <property type="project" value="TreeGrafter"/>
</dbReference>
<evidence type="ECO:0000256" key="5">
    <source>
        <dbReference type="ARBA" id="ARBA00022801"/>
    </source>
</evidence>
<dbReference type="Gene3D" id="3.20.20.150">
    <property type="entry name" value="Divalent-metal-dependent TIM barrel enzymes"/>
    <property type="match status" value="1"/>
</dbReference>
<evidence type="ECO:0000256" key="6">
    <source>
        <dbReference type="ARBA" id="ARBA00022833"/>
    </source>
</evidence>
<dbReference type="GO" id="GO:0003677">
    <property type="term" value="F:DNA binding"/>
    <property type="evidence" value="ECO:0007669"/>
    <property type="project" value="InterPro"/>
</dbReference>
<dbReference type="NCBIfam" id="TIGR00587">
    <property type="entry name" value="nfo"/>
    <property type="match status" value="1"/>
</dbReference>
<dbReference type="PROSITE" id="PS00730">
    <property type="entry name" value="AP_NUCLEASE_F2_2"/>
    <property type="match status" value="1"/>
</dbReference>
<dbReference type="GO" id="GO:0008270">
    <property type="term" value="F:zinc ion binding"/>
    <property type="evidence" value="ECO:0007669"/>
    <property type="project" value="InterPro"/>
</dbReference>
<dbReference type="PROSITE" id="PS51432">
    <property type="entry name" value="AP_NUCLEASE_F2_4"/>
    <property type="match status" value="1"/>
</dbReference>
<dbReference type="GO" id="GO:0006284">
    <property type="term" value="P:base-excision repair"/>
    <property type="evidence" value="ECO:0007669"/>
    <property type="project" value="TreeGrafter"/>
</dbReference>
<reference evidence="9" key="1">
    <citation type="submission" date="2023-07" db="EMBL/GenBank/DDBJ databases">
        <authorList>
            <person name="Xia Y."/>
        </authorList>
    </citation>
    <scope>NUCLEOTIDE SEQUENCE</scope>
    <source>
        <strain evidence="9">F</strain>
    </source>
</reference>
<dbReference type="PANTHER" id="PTHR21445">
    <property type="entry name" value="ENDONUCLEASE IV ENDODEOXYRIBONUCLEASE IV"/>
    <property type="match status" value="1"/>
</dbReference>
<organism evidence="9">
    <name type="scientific">Marseillevirus sp</name>
    <dbReference type="NCBI Taxonomy" id="2809551"/>
    <lineage>
        <taxon>Viruses</taxon>
        <taxon>Varidnaviria</taxon>
        <taxon>Bamfordvirae</taxon>
        <taxon>Nucleocytoviricota</taxon>
        <taxon>Megaviricetes</taxon>
        <taxon>Pimascovirales</taxon>
        <taxon>Pimascovirales incertae sedis</taxon>
        <taxon>Marseilleviridae</taxon>
        <taxon>Marseillevirus</taxon>
    </lineage>
</organism>
<protein>
    <submittedName>
        <fullName evidence="9">APendonuclease family 2 protein</fullName>
    </submittedName>
</protein>
<keyword evidence="6" id="KW-0862">Zinc</keyword>
<evidence type="ECO:0000256" key="3">
    <source>
        <dbReference type="ARBA" id="ARBA00022723"/>
    </source>
</evidence>
<evidence type="ECO:0000313" key="9">
    <source>
        <dbReference type="EMBL" id="WNL49788.1"/>
    </source>
</evidence>
<dbReference type="InterPro" id="IPR036237">
    <property type="entry name" value="Xyl_isomerase-like_sf"/>
</dbReference>
<keyword evidence="5" id="KW-0378">Hydrolase</keyword>
<comment type="similarity">
    <text evidence="2">Belongs to the AP endonuclease 2 family.</text>
</comment>
<keyword evidence="3" id="KW-0479">Metal-binding</keyword>
<dbReference type="PANTHER" id="PTHR21445:SF0">
    <property type="entry name" value="APURINIC-APYRIMIDINIC ENDONUCLEASE"/>
    <property type="match status" value="1"/>
</dbReference>
<dbReference type="EMBL" id="OR343188">
    <property type="protein sequence ID" value="WNL49788.1"/>
    <property type="molecule type" value="Genomic_DNA"/>
</dbReference>
<evidence type="ECO:0000256" key="4">
    <source>
        <dbReference type="ARBA" id="ARBA00022763"/>
    </source>
</evidence>
<dbReference type="GO" id="GO:0008081">
    <property type="term" value="F:phosphoric diester hydrolase activity"/>
    <property type="evidence" value="ECO:0007669"/>
    <property type="project" value="TreeGrafter"/>
</dbReference>
<accession>A0AA96EPB3</accession>
<comment type="cofactor">
    <cofactor evidence="1">
        <name>Zn(2+)</name>
        <dbReference type="ChEBI" id="CHEBI:29105"/>
    </cofactor>
</comment>
<name>A0AA96EPB3_9VIRU</name>
<evidence type="ECO:0000256" key="1">
    <source>
        <dbReference type="ARBA" id="ARBA00001947"/>
    </source>
</evidence>
<dbReference type="SMART" id="SM00518">
    <property type="entry name" value="AP2Ec"/>
    <property type="match status" value="1"/>
</dbReference>
<dbReference type="PROSITE" id="PS00731">
    <property type="entry name" value="AP_NUCLEASE_F2_3"/>
    <property type="match status" value="1"/>
</dbReference>
<dbReference type="SUPFAM" id="SSF51658">
    <property type="entry name" value="Xylose isomerase-like"/>
    <property type="match status" value="1"/>
</dbReference>